<feature type="domain" description="MBG" evidence="3">
    <location>
        <begin position="4657"/>
        <end position="4734"/>
    </location>
</feature>
<feature type="domain" description="MBG" evidence="4">
    <location>
        <begin position="3913"/>
        <end position="3980"/>
    </location>
</feature>
<evidence type="ECO:0000313" key="6">
    <source>
        <dbReference type="EMBL" id="KAI9550166.1"/>
    </source>
</evidence>
<feature type="domain" description="YDG" evidence="2">
    <location>
        <begin position="4564"/>
        <end position="4637"/>
    </location>
</feature>
<dbReference type="SMART" id="SM00710">
    <property type="entry name" value="PbH1"/>
    <property type="match status" value="13"/>
</dbReference>
<dbReference type="SUPFAM" id="SSF117074">
    <property type="entry name" value="Hypothetical protein PA1324"/>
    <property type="match status" value="1"/>
</dbReference>
<feature type="domain" description="Bacterial Ig-like" evidence="5">
    <location>
        <begin position="3132"/>
        <end position="3204"/>
    </location>
</feature>
<evidence type="ECO:0000259" key="2">
    <source>
        <dbReference type="Pfam" id="PF18657"/>
    </source>
</evidence>
<feature type="domain" description="MBG" evidence="3">
    <location>
        <begin position="4129"/>
        <end position="4201"/>
    </location>
</feature>
<dbReference type="InterPro" id="IPR044016">
    <property type="entry name" value="Big_13"/>
</dbReference>
<dbReference type="InterPro" id="IPR043772">
    <property type="entry name" value="MBG_3"/>
</dbReference>
<dbReference type="InterPro" id="IPR013783">
    <property type="entry name" value="Ig-like_fold"/>
</dbReference>
<proteinExistence type="predicted"/>
<feature type="domain" description="MBG" evidence="4">
    <location>
        <begin position="3700"/>
        <end position="3767"/>
    </location>
</feature>
<evidence type="ECO:0000313" key="7">
    <source>
        <dbReference type="Proteomes" id="UP000820818"/>
    </source>
</evidence>
<evidence type="ECO:0000259" key="1">
    <source>
        <dbReference type="Pfam" id="PF12733"/>
    </source>
</evidence>
<organism evidence="6 7">
    <name type="scientific">Daphnia sinensis</name>
    <dbReference type="NCBI Taxonomy" id="1820382"/>
    <lineage>
        <taxon>Eukaryota</taxon>
        <taxon>Metazoa</taxon>
        <taxon>Ecdysozoa</taxon>
        <taxon>Arthropoda</taxon>
        <taxon>Crustacea</taxon>
        <taxon>Branchiopoda</taxon>
        <taxon>Diplostraca</taxon>
        <taxon>Cladocera</taxon>
        <taxon>Anomopoda</taxon>
        <taxon>Daphniidae</taxon>
        <taxon>Daphnia</taxon>
        <taxon>Daphnia similis group</taxon>
    </lineage>
</organism>
<evidence type="ECO:0000259" key="3">
    <source>
        <dbReference type="Pfam" id="PF18676"/>
    </source>
</evidence>
<dbReference type="InterPro" id="IPR041248">
    <property type="entry name" value="YDG"/>
</dbReference>
<dbReference type="Pfam" id="PF19077">
    <property type="entry name" value="Big_13"/>
    <property type="match status" value="1"/>
</dbReference>
<dbReference type="Pfam" id="PF18657">
    <property type="entry name" value="YDG"/>
    <property type="match status" value="4"/>
</dbReference>
<feature type="domain" description="MBG" evidence="4">
    <location>
        <begin position="3771"/>
        <end position="3838"/>
    </location>
</feature>
<feature type="domain" description="MBG" evidence="3">
    <location>
        <begin position="5839"/>
        <end position="5907"/>
    </location>
</feature>
<dbReference type="Gene3D" id="2.60.40.10">
    <property type="entry name" value="Immunoglobulins"/>
    <property type="match status" value="2"/>
</dbReference>
<accession>A0AAD5KUM8</accession>
<dbReference type="NCBIfam" id="TIGR04131">
    <property type="entry name" value="Bac_Flav_CTERM"/>
    <property type="match status" value="1"/>
</dbReference>
<comment type="caution">
    <text evidence="6">The sequence shown here is derived from an EMBL/GenBank/DDBJ whole genome shotgun (WGS) entry which is preliminary data.</text>
</comment>
<protein>
    <submittedName>
        <fullName evidence="6">Uncharacterized protein</fullName>
    </submittedName>
</protein>
<feature type="domain" description="MBG" evidence="3">
    <location>
        <begin position="5186"/>
        <end position="5254"/>
    </location>
</feature>
<feature type="domain" description="MBG" evidence="4">
    <location>
        <begin position="3487"/>
        <end position="3554"/>
    </location>
</feature>
<evidence type="ECO:0000259" key="4">
    <source>
        <dbReference type="Pfam" id="PF18887"/>
    </source>
</evidence>
<dbReference type="Gene3D" id="3.30.160.710">
    <property type="match status" value="1"/>
</dbReference>
<name>A0AAD5KUM8_9CRUS</name>
<keyword evidence="7" id="KW-1185">Reference proteome</keyword>
<dbReference type="InterPro" id="IPR026341">
    <property type="entry name" value="T9SS_type_B"/>
</dbReference>
<feature type="domain" description="MBG" evidence="3">
    <location>
        <begin position="5350"/>
        <end position="5419"/>
    </location>
</feature>
<feature type="domain" description="YDG" evidence="2">
    <location>
        <begin position="5623"/>
        <end position="5695"/>
    </location>
</feature>
<dbReference type="Pfam" id="PF18887">
    <property type="entry name" value="MBG_3"/>
    <property type="match status" value="6"/>
</dbReference>
<feature type="domain" description="MBG" evidence="4">
    <location>
        <begin position="3629"/>
        <end position="3696"/>
    </location>
</feature>
<reference evidence="6" key="1">
    <citation type="submission" date="2022-05" db="EMBL/GenBank/DDBJ databases">
        <title>A multi-omics perspective on studying reproductive biology in Daphnia sinensis.</title>
        <authorList>
            <person name="Jia J."/>
        </authorList>
    </citation>
    <scope>NUCLEOTIDE SEQUENCE</scope>
    <source>
        <strain evidence="6">WSL</strain>
    </source>
</reference>
<evidence type="ECO:0000259" key="5">
    <source>
        <dbReference type="Pfam" id="PF19077"/>
    </source>
</evidence>
<feature type="domain" description="MBG" evidence="3">
    <location>
        <begin position="4817"/>
        <end position="4886"/>
    </location>
</feature>
<sequence length="6400" mass="662143">MEVILPSDLIREAQLQAPRQLLYMVHLVYFRKEETSPWEEVLQGHRVRVFTQQVLEPELILMAQLFLLQAVILNCTEKIQQTIMMVFVCVIPSIQPDRVQFQFMENQTVASILQQFRNVFFGSPSSGAWTATGNIVFNFDKLTSSATNAFKVKSTGAVTYQPVGNSFAEAMTFPEHSAYVIAESASSLTIGKASNTANITMDAATTVAGPITVYGGTINVDANLTSNATSGTGISLNGQKITHAAGVSAITSGSNIDYLVTNSPWTSAADIGISLNSANGTKATINAQGGNITINSSFATTGTNNSASNQEFGISIASTDILTANTGTISINGDIYNNASTTGQFSWGVDLRAGTVIRTASGAINITGRGGKTLGNSRGIASNTTNLQVLSSSGVITFNDLLPTGNTSYNGMYFRPSSANSIKIGADGSTVASSSSNISFNGDKITFEQGDVQVSTTGKVIVAPEGTSFGAEFSSASLNLSSNVSELVLGKSGNTGNIILGRATTIAGPITAYGGDIAVNSNLTSTATTGTGISLNGQRIVHASGVSALTSGSNILYSALNSPWTAAGDRGISLVGVSGSKAVINAQGGNINLNSTFASTGTNNSPSTNHDLAILTEQADILTSGSGTISINGDIFDNASSTGDYVWGVFLRVGTVIRTASGAIDITGKGGKTLGNSRGVVSDDTNLQVLSSSGSITFNDLSPLGNANYSGMYFRPSSANAIKIGSDGVTPSSSNISFNADKITFALGDVQVSTSGKVMVAPQGASFGAEFSNASLNLSSNVSELVIGKSANTGNIAFGRATTIAGPITAYGGRIDMGVGVNVNTTTAAGHITFLAKNGFGTLATTGTTRGTLATNGGGNIHINADADDNNSGQLDLDWLTINSAAGNIILEGSTFSWNTGSGVTYPEIYGTGELTFRTVSSGTHPINSTWLALFDKRSAITLGKANNDNTIDFLPCSNCNNTALNYTGKTLEVNGPITANGTTISIASALKANDDDIKLTASTAATQTAAITANGLALNGAGTFTLTNPANNIATIAGGSAAAKIGNLSFVDASGGLEIGTVNPTGITATGPIKIETLEGNITLSQNIATDNTTADAIILNAGKNAAIGTATGGDIIVSGSPTLTMGSGGIAKLFSGSEGGSTGLTTLVGTANVRENVDETSAAFTPALTSNNKYALYRQGDAGLGGLTIVSSGGAALNSGWEFNNNTIKPTSGTAVSINASVINNYLASGPLTIRAGSITFNANINSTTANSFSVLSNTFINNSSATSIITQNGDVLFATNVDDATDNESTTNGTAQFRFGLTITTNGGDITIGGENITGTGYALGSSAEDYTEGIRIDGTVNINSSGGNIVMRGKSYARAVQELYGASGLGFYFLNSAGNINSGSGTINLDGFSQTSGSSYSSGFIVFTNNATFPLTIQSANQTADAIKISGKATGTTGEAFGIETEATTVLNVLATGTGGGITLSTGNKIANGNELLFRGTTSILAKSGQIKILGGQDGAASTGIIRLESPLYLGSRVGTSIPTSTSNLTVQFDLFQWDIANGIRPFIGSTGAFELLSLGTSFSQGVSSSFFKYGENNQLLSGLAIGSGVTIKTLTSGDINLIGRSGSGGVIGTVSGRGIYAPATHSILSAGNINLTGRSFTSAASGRGIDLISGTITADGSVNIIGQHAPNASYAVALSSATQITANSGITLESLNNTSGTIDIRGASTLNGGSGDINLTAAVISLASTTSVNNFTTTGAIILQPDADETSFGSEVNTQYMDAINATSLIIGKSGNTANITFGRAESISGPITAYGGTITVNNNLTSTLAEAPILMKATAGISTAANVNITTNKGDLSLWSDSDNTSGGAISIGDNNVINTTNGLTTSNLTGGGKIVLAGGLDNGANEGTANDGIPDGFASNSTDVGINLGTTTANNTQMYSGGGDIIVRANSTASGTLTAIGLYQWGKWLANSGQGAIDINGKAASYYGINFTQPVSNVTTGDMHLRLISAKSSGNAITINGTSTNNYGVVFNYNNPKEILATGGGDIIVNGTGGGTSQGIFLQNQDILASAGTITMNAGATGFSFNNAGTRIGSKTGSTIASSTANVKFIADAISPNVTSINTTGTFTFEPFGDSFTSAITYPISNITLGNTISGLTLGKASNTANITFGSATTIAGPITAYGGDLTVSSALATRNHNIVSASITSNGGDITLWSDSENNGTGGIRVNDNVSLDSRTSTDRTATTNTTGGGKITLAGGLDDAADGYPDGYAVNSGSTVTETGIALGTSTSGTGHNANINMLSGGGNIRLHALVTKINTNNGPTGLLAFHGVNMNAGTTGDVVMIGNSTAGTYSIGMDLAAWREASYTASSTVRTVNGNISVIGRASGGSSENIAMSIDGDGTKRNIFAATGSGNITINGLATGAGARDIRMTNSDVLSGTGTITLNAGGTSGIAVGGYNIDINIASLVPTSGPTKFFGANLALTGAIDIPNSNLVLDASSTLTQTHALKVAGLGLSGSGSAVLTNPGNIIGTIAGGSAAVPTGALKLVNNGSLSVGSVNPTGITSSGLIELETLSGDLLITEPIVSTLATGDAVKLYADKDAAAGAAGDGNIKISGNGTVTIESGARALMYSGSAALSTGLSALATESNTRSNVAATTAEAMITPAITSTGKYALYRSAALSNNADLANLTLSTGTLSPVFASATLVYNVTVPANTSAYTFTPTLSDGAATLTVNTVAHTSGTAFSTTLTSNSSTFNITVVSSDGTVTKKYILRVLKPVTSVPVPTGTWVNLFTGVNFDPNDDQQATAATDIVGNVTNPMTQAQQGFYSINGNVEKVYYFRVRLANTIANNGSAPNTAFYYGLDINADQKIDLVAEANVKVSSPFVAYHKQDPTKDGSGPSSTAWLNSTTNINIERKLTAAQSEIRFYPVTTQANTTTSIDLDSPVGGANTGTDTWLEYAFTESSFKSFTLDALGVAKSGSDVNGLVAFTSTSQTANGDIGGVNDKTADLSKSWAELGVILLSSLDDVTVPEVLDPLSVDVINTKSINGNATVYGVWNGDDYPNSILTVRVYEPDGTTLKDTFVFNNQTDVSTGAIFTTGFSWYINVTNYTPGVYSVKATMSETNTSPSSVVGTGTLIISRILIDDLVTDDTTPTFTGETDQPAGVTITVKITDNLNVLQGTYTTTTKADGTWELTLPDNKALPIGEYELYAEVVVASSTSYDEAIVKIVNTPSIDITSVLTQTFGSSSLSGTSDQPAGVDVDLVLTALDGTEYLFSVKTDTNGNWTFDLSALPAGDYQIYVSLEDANGIRVADQGNLIVNQKVLTITGLIADNKVYDGTNAVTVTGTASLSGVVTGTTVSLTGTAVHAFASEDVANAISVSTSGLSLTGADAANYTLTLPSLSANITKAPVTITAASQSKIYDGTSLTNSGSSITSGALISGHTYTVTVSGSQTNVGTSNNVASAALIKDSGNNDLTANYEISLVSGVLTITPATITGITFADGTFVYDGTAKSLAITGTLPTGTSVAYSNNARTDVGTQEVTATITGSNYDDLVLKADLTITKATITGITFADGTFVYDGTAKSLAITGTLPTGTSVAYSNNARTDVGTQEVTATITGSNYDDLVLKADLTITKATITGITFADGTFVYDGTAKSLAITGTLPTGTSVAYSNNTRTDVGTQEVTATITGSNYDDLVLKADLTITKATITGITFSDGTFVYDGTAKSLAITGTLPTGTSVAYSNNTRTDVGTQEVTATITGSNYDDLVLKADLTITKATITGITFADGTFVYDGTAKSLAITGTLPTGTSVAYSNNARTDVGTQEVTATITGSNYDDLVLKADLTITKATITGITFADGTFVYDGTAKSLAISGTLPTGTSVAYSNNTRTDVGTQTVTATITGGNYDDLVLTADLTITKAIITGITLADGTFVYDGTAKSLAITGTLPTGTSVAYSNNARTDVGTQTVTATISGGNYTTLVLTATLEITKATITGITFSDGTFVYDGTAKSLAITGTLPTGTSVAYSNNTRTDVGTQTVTAMISGGNYTTLVLTATLEINSKTITSADLEVAELLDVVYSGLANVPTPVVKDGTVTLVLGRDYTLSYSNNTDAGTATITVTGIGNYSGTRTVTFVITKAVLIITADDKSKVYGTTDPSLTPNYDGFVNNETETVLGGTLVIERVAGESAGEYTITASGYTSTNYEITYVTGEFVINPKAINNTDVTVSTINDLVYNGENQTPKPVITDGSITLVEGVDYTLSYTENKDTGTATVTITGLGDYSGTRTVTFKITPATLTLLPDSGLTKAYGTLDPALSYTYSGNMAGQNPDFSGSLSRIAGQNVGSYEITAGSMNIIDNGTFKASNYTLVITEDVEMAITKATLTVKVNDDSKFVTKADVSGYAGLSYEGFVFGEDKSVVTETSLLISRSNNTVEGAGVYTGVLVASGLTATNYDFSYQPGDYTIVAADQLLVKVQDLEVIYGQPYSYQITSAQYLSSANQQVVDLTNNATINNGKVTITDGASGTALFDLAAIDPSYSTSSRLEVGSYKIDAINIVETSANFSNTMVVQGNLTVKPKELIASVSGGISKVYDGNAQMTGLELSLATPYGGDLVNINATGVFNSPNAGIQSYTVSDLLLSGDDDNNYFVSGGANASLTGIDGEITKRSLLITPDSDQGKIYGETDDVLIYTNSGTINGETAAFTGLLSRVPGENPARYNILIGTLAMASNGGFLPANYELEFTQGVFYTINKKGISSSDITVVSIPDATYNGQDHLPEPEVKDGGTTLVEENREAGTATVTITGLGAYSGSRTVTFKINPAVLTLSPTTGLTKVYGDLDPTLSYTYSGNISGEVPGFTGLFSRESGENVGTYEITVGSIGLSDNASFKASNYTFIVTDNVTMAITKAVLTVSVNDDSKFVTQFDAIGYAGINYSGFKFGEMRGVIDESNLLISRTNAGVENSGVYTDVLSASGLASSNYSFTYQTADYTIVPADELVVKLVDIETIYGEPATYSVESATYVTGGNTTVDLTSSTTITNGQVTIVDGASGTATFDLALVSPVFSTANKLVVGTYNLDADNISKTSTNFSNNIAVQGIHTIIPKELTVSVTSSKTKVYDGNDQMPELELALASPYTDDEVSLSGTGVFNSPNAGSRSYTVSGMVLTGDDAANYFISGGAAALVQGTDAVITKRELQVSPVVGQNKIFGIIDPVLNYSYAGNVNGEVPSFAGTLNREAGEAAGLYEILIGSLRLSNNAPFLSSNYDLVFEEEVQFEIVKKLVSSGDVSLSSITDRTYSGEFQTPKPIIKDGDKVLVEGVDYELTYSDNKDAGTSTIVIKGIGNYSGERTMSFEIKPADLLVSPDAGLSKVYGSLDPTLSYTYSGNVAGEIPGFTGTLSRESGENAGLYEIDLGSLVLTNNDGFKIGNYILKIVPGVDMAITRAELIVKVNNDSKFVTKPDVNGYAGIRYEGFKFGEDRSVIDELNLIITRTNAGIEAAQVYADVLSASGLASGNYSFTYEKGDFTIVGADQLLVKITSTASIYGAVPVYAVASAEYLSSAANFQVIDLLPTTTVSNRNVTVVDGASGSAVFDISETEPILSSANKLAVRTYELIASNITETSPNFKNTVVLQGIHTVSPKVLSASVTSIKSKVYDGNDQMPDLQLELATPFVDDEVLVTGTGVFDSKNVGAQPYTVSGLILSGKDSDNYFVTGGAWRNLTGEFPGFAGILGRTSGESKGTYPIDLGTLSLVDKGSFLSDNYDLIFKAGQIFTIENKSIASSDVYVNPVPATTYSGLGQTPVPIVRDGFKTLVEGIDYTVSYSENTEAGTATITITGIGDYSGVRTVNFEIKKKILTVTADQNQGKERLSIDPVLTYGVDPQIIAGNQITGTLSRVAGEDSGVYAILLGSLDAGPNYTIEFVSELFRIIDTTLPVLNLDGKTDLDLVQDKSSGKTVLEVTLPQGEQTVASFKADEGVVWTLEPSGAEDDTNLFELILNPDGTVTVKFKDKSVPGTYQVNLCATDLAGNKSCILLTVIVSDDTAPVLDSDSGIEKDPTNNSYQKSVTLPEGELKVAEFTADKSIVWSLEAIGDRDDSQLFTLSVDADGTASVSFVEKKAPGIYEVNLCAKDQSGNQTCVLINVRVLGELSLVIPTQWHEIAWGSSTVIPTEQEILTTDGVSVKVDVTLDETPLNRYARGDYKLTGKLILPDYLINPAGLEPDVRVRVLPKPAPIDLTLSQNVFAADLVKEFLFVGDFAVVDPVDNIHEVELYNDGYDNKYFEIKDKVLFWSSADPGAGKTKFTILVRVTDRDGNTLDKFFEITRTRPSVSELEIYNTFTPNADGINDDWGVPGIRFYRGARVEVFDGGGIRMFYTEDSKIRWDGTHKGKAMPVGSYYWIIEVDETGEIRKGIVNLLRK</sequence>
<dbReference type="InterPro" id="IPR006626">
    <property type="entry name" value="PbH1"/>
</dbReference>
<dbReference type="Pfam" id="PF13585">
    <property type="entry name" value="CHU_C"/>
    <property type="match status" value="1"/>
</dbReference>
<dbReference type="Pfam" id="PF18676">
    <property type="entry name" value="MBG_2"/>
    <property type="match status" value="8"/>
</dbReference>
<dbReference type="Pfam" id="PF12733">
    <property type="entry name" value="Cadherin-like"/>
    <property type="match status" value="1"/>
</dbReference>
<gene>
    <name evidence="6" type="ORF">GHT06_003538</name>
</gene>
<feature type="domain" description="MBG" evidence="4">
    <location>
        <begin position="3558"/>
        <end position="3625"/>
    </location>
</feature>
<feature type="domain" description="Cadherin-like beta-sandwich-like" evidence="1">
    <location>
        <begin position="2674"/>
        <end position="2762"/>
    </location>
</feature>
<feature type="domain" description="YDG" evidence="2">
    <location>
        <begin position="3309"/>
        <end position="3386"/>
    </location>
</feature>
<dbReference type="InterPro" id="IPR025883">
    <property type="entry name" value="Cadherin-like_domain"/>
</dbReference>
<dbReference type="EMBL" id="WJBH02000178">
    <property type="protein sequence ID" value="KAI9550166.1"/>
    <property type="molecule type" value="Genomic_DNA"/>
</dbReference>
<dbReference type="Proteomes" id="UP000820818">
    <property type="component" value="Unassembled WGS sequence"/>
</dbReference>
<feature type="domain" description="MBG" evidence="3">
    <location>
        <begin position="4293"/>
        <end position="4358"/>
    </location>
</feature>
<feature type="domain" description="YDG" evidence="2">
    <location>
        <begin position="5088"/>
        <end position="5161"/>
    </location>
</feature>
<feature type="domain" description="MBG" evidence="3">
    <location>
        <begin position="4371"/>
        <end position="4451"/>
    </location>
</feature>
<dbReference type="InterPro" id="IPR041286">
    <property type="entry name" value="MBG_2"/>
</dbReference>